<comment type="function">
    <text evidence="1">Has antibacterial activity.</text>
</comment>
<dbReference type="InterPro" id="IPR008197">
    <property type="entry name" value="WAP_dom"/>
</dbReference>
<dbReference type="SUPFAM" id="SSF57256">
    <property type="entry name" value="Elafin-like"/>
    <property type="match status" value="1"/>
</dbReference>
<evidence type="ECO:0000259" key="5">
    <source>
        <dbReference type="PROSITE" id="PS51390"/>
    </source>
</evidence>
<accession>A0AAV6VNA1</accession>
<evidence type="ECO:0000256" key="2">
    <source>
        <dbReference type="ARBA" id="ARBA00022656"/>
    </source>
</evidence>
<protein>
    <recommendedName>
        <fullName evidence="5">WAP domain-containing protein</fullName>
    </recommendedName>
</protein>
<proteinExistence type="predicted"/>
<dbReference type="AlphaFoldDB" id="A0AAV6VNA1"/>
<organism evidence="6 7">
    <name type="scientific">Oedothorax gibbosus</name>
    <dbReference type="NCBI Taxonomy" id="931172"/>
    <lineage>
        <taxon>Eukaryota</taxon>
        <taxon>Metazoa</taxon>
        <taxon>Ecdysozoa</taxon>
        <taxon>Arthropoda</taxon>
        <taxon>Chelicerata</taxon>
        <taxon>Arachnida</taxon>
        <taxon>Araneae</taxon>
        <taxon>Araneomorphae</taxon>
        <taxon>Entelegynae</taxon>
        <taxon>Araneoidea</taxon>
        <taxon>Linyphiidae</taxon>
        <taxon>Erigoninae</taxon>
        <taxon>Oedothorax</taxon>
    </lineage>
</organism>
<evidence type="ECO:0000313" key="7">
    <source>
        <dbReference type="Proteomes" id="UP000827092"/>
    </source>
</evidence>
<dbReference type="Gene3D" id="4.10.75.10">
    <property type="entry name" value="Elafin-like"/>
    <property type="match status" value="1"/>
</dbReference>
<feature type="domain" description="WAP" evidence="5">
    <location>
        <begin position="15"/>
        <end position="62"/>
    </location>
</feature>
<dbReference type="GO" id="GO:0090729">
    <property type="term" value="F:toxin activity"/>
    <property type="evidence" value="ECO:0007669"/>
    <property type="project" value="UniProtKB-KW"/>
</dbReference>
<evidence type="ECO:0000256" key="4">
    <source>
        <dbReference type="SAM" id="SignalP"/>
    </source>
</evidence>
<feature type="chain" id="PRO_5043731175" description="WAP domain-containing protein" evidence="4">
    <location>
        <begin position="20"/>
        <end position="84"/>
    </location>
</feature>
<dbReference type="Proteomes" id="UP000827092">
    <property type="component" value="Unassembled WGS sequence"/>
</dbReference>
<sequence>MKICVFLLLVTLCAAYASSGYCPQGENIQCFRAQNKCCGDGDCSAGQICCSENCGTKCRTPIHKGKAGIKYDSKPGDQCKIDKF</sequence>
<keyword evidence="7" id="KW-1185">Reference proteome</keyword>
<dbReference type="InterPro" id="IPR036645">
    <property type="entry name" value="Elafin-like_sf"/>
</dbReference>
<dbReference type="GO" id="GO:0005576">
    <property type="term" value="C:extracellular region"/>
    <property type="evidence" value="ECO:0007669"/>
    <property type="project" value="InterPro"/>
</dbReference>
<dbReference type="GO" id="GO:0030414">
    <property type="term" value="F:peptidase inhibitor activity"/>
    <property type="evidence" value="ECO:0007669"/>
    <property type="project" value="InterPro"/>
</dbReference>
<evidence type="ECO:0000313" key="6">
    <source>
        <dbReference type="EMBL" id="KAG8197950.1"/>
    </source>
</evidence>
<evidence type="ECO:0000256" key="1">
    <source>
        <dbReference type="ARBA" id="ARBA00002878"/>
    </source>
</evidence>
<keyword evidence="3 4" id="KW-0732">Signal</keyword>
<dbReference type="Pfam" id="PF00095">
    <property type="entry name" value="WAP"/>
    <property type="match status" value="1"/>
</dbReference>
<feature type="signal peptide" evidence="4">
    <location>
        <begin position="1"/>
        <end position="19"/>
    </location>
</feature>
<gene>
    <name evidence="6" type="ORF">JTE90_020325</name>
</gene>
<keyword evidence="2" id="KW-0800">Toxin</keyword>
<evidence type="ECO:0000256" key="3">
    <source>
        <dbReference type="ARBA" id="ARBA00022729"/>
    </source>
</evidence>
<reference evidence="6 7" key="1">
    <citation type="journal article" date="2022" name="Nat. Ecol. Evol.">
        <title>A masculinizing supergene underlies an exaggerated male reproductive morph in a spider.</title>
        <authorList>
            <person name="Hendrickx F."/>
            <person name="De Corte Z."/>
            <person name="Sonet G."/>
            <person name="Van Belleghem S.M."/>
            <person name="Kostlbacher S."/>
            <person name="Vangestel C."/>
        </authorList>
    </citation>
    <scope>NUCLEOTIDE SEQUENCE [LARGE SCALE GENOMIC DNA]</scope>
    <source>
        <strain evidence="6">W744_W776</strain>
    </source>
</reference>
<dbReference type="PROSITE" id="PS51390">
    <property type="entry name" value="WAP"/>
    <property type="match status" value="1"/>
</dbReference>
<name>A0AAV6VNA1_9ARAC</name>
<comment type="caution">
    <text evidence="6">The sequence shown here is derived from an EMBL/GenBank/DDBJ whole genome shotgun (WGS) entry which is preliminary data.</text>
</comment>
<dbReference type="EMBL" id="JAFNEN010000047">
    <property type="protein sequence ID" value="KAG8197950.1"/>
    <property type="molecule type" value="Genomic_DNA"/>
</dbReference>